<evidence type="ECO:0008006" key="3">
    <source>
        <dbReference type="Google" id="ProtNLM"/>
    </source>
</evidence>
<name>A0ABT3RMU1_9BACT</name>
<dbReference type="PROSITE" id="PS51257">
    <property type="entry name" value="PROKAR_LIPOPROTEIN"/>
    <property type="match status" value="1"/>
</dbReference>
<dbReference type="RefSeq" id="WP_266055445.1">
    <property type="nucleotide sequence ID" value="NZ_JAPFQN010000003.1"/>
</dbReference>
<organism evidence="1 2">
    <name type="scientific">Mangrovivirga halotolerans</name>
    <dbReference type="NCBI Taxonomy" id="2993936"/>
    <lineage>
        <taxon>Bacteria</taxon>
        <taxon>Pseudomonadati</taxon>
        <taxon>Bacteroidota</taxon>
        <taxon>Cytophagia</taxon>
        <taxon>Cytophagales</taxon>
        <taxon>Mangrovivirgaceae</taxon>
        <taxon>Mangrovivirga</taxon>
    </lineage>
</organism>
<proteinExistence type="predicted"/>
<accession>A0ABT3RMU1</accession>
<keyword evidence="2" id="KW-1185">Reference proteome</keyword>
<protein>
    <recommendedName>
        <fullName evidence="3">Lipoprotein</fullName>
    </recommendedName>
</protein>
<evidence type="ECO:0000313" key="1">
    <source>
        <dbReference type="EMBL" id="MCX2743074.1"/>
    </source>
</evidence>
<reference evidence="1 2" key="1">
    <citation type="submission" date="2022-11" db="EMBL/GenBank/DDBJ databases">
        <title>The characterization of three novel Bacteroidetes species and genomic analysis of their roles in tidal elemental geochemical cycles.</title>
        <authorList>
            <person name="Ma K."/>
        </authorList>
    </citation>
    <scope>NUCLEOTIDE SEQUENCE [LARGE SCALE GENOMIC DNA]</scope>
    <source>
        <strain evidence="1 2">M17</strain>
    </source>
</reference>
<dbReference type="Proteomes" id="UP001209885">
    <property type="component" value="Unassembled WGS sequence"/>
</dbReference>
<sequence length="258" mass="28186">MKISDFPHSLFSIFILSILLFSCEDNDDSELQSLPVFLVIDEESISEGLPLNDFSASEINGDIADIGFRQELKFFDENPDMQIDLLTGQVGDEGWFALTVIPEVWRFTGPMANGLENYVLAGPGLGSPKPTTDREVYLEEVPGVIPLRATGLKMLEGQLVFGIVLDSDVNINYSPLEGNIKGENLGIVAFIVENVKSSQNSGGSSLLPVVTVKIVDAEQYINEEMFLFSNVPVPASSSEPMDVIVPDETPQIQLEIAD</sequence>
<gene>
    <name evidence="1" type="ORF">OO013_04315</name>
</gene>
<comment type="caution">
    <text evidence="1">The sequence shown here is derived from an EMBL/GenBank/DDBJ whole genome shotgun (WGS) entry which is preliminary data.</text>
</comment>
<dbReference type="EMBL" id="JAPFQN010000003">
    <property type="protein sequence ID" value="MCX2743074.1"/>
    <property type="molecule type" value="Genomic_DNA"/>
</dbReference>
<evidence type="ECO:0000313" key="2">
    <source>
        <dbReference type="Proteomes" id="UP001209885"/>
    </source>
</evidence>